<evidence type="ECO:0000256" key="5">
    <source>
        <dbReference type="ARBA" id="ARBA00022989"/>
    </source>
</evidence>
<organism evidence="9">
    <name type="scientific">Caldilineaceae bacterium SB0664_bin_27</name>
    <dbReference type="NCBI Taxonomy" id="2605260"/>
    <lineage>
        <taxon>Bacteria</taxon>
        <taxon>Bacillati</taxon>
        <taxon>Chloroflexota</taxon>
        <taxon>Caldilineae</taxon>
        <taxon>Caldilineales</taxon>
        <taxon>Caldilineaceae</taxon>
    </lineage>
</organism>
<dbReference type="Pfam" id="PF00420">
    <property type="entry name" value="Oxidored_q2"/>
    <property type="match status" value="1"/>
</dbReference>
<accession>A0A6B0YMZ4</accession>
<dbReference type="InterPro" id="IPR039428">
    <property type="entry name" value="NUOK/Mnh_C1-like"/>
</dbReference>
<evidence type="ECO:0000256" key="7">
    <source>
        <dbReference type="SAM" id="MobiDB-lite"/>
    </source>
</evidence>
<proteinExistence type="inferred from homology"/>
<evidence type="ECO:0000256" key="4">
    <source>
        <dbReference type="ARBA" id="ARBA00022692"/>
    </source>
</evidence>
<reference evidence="9" key="1">
    <citation type="submission" date="2019-09" db="EMBL/GenBank/DDBJ databases">
        <title>Characterisation of the sponge microbiome using genome-centric metagenomics.</title>
        <authorList>
            <person name="Engelberts J.P."/>
            <person name="Robbins S.J."/>
            <person name="De Goeij J.M."/>
            <person name="Aranda M."/>
            <person name="Bell S.C."/>
            <person name="Webster N.S."/>
        </authorList>
    </citation>
    <scope>NUCLEOTIDE SEQUENCE</scope>
    <source>
        <strain evidence="9">SB0664_bin_27</strain>
    </source>
</reference>
<dbReference type="PANTHER" id="PTHR34583">
    <property type="entry name" value="ANTIPORTER SUBUNIT MNHC2-RELATED"/>
    <property type="match status" value="1"/>
</dbReference>
<feature type="transmembrane region" description="Helical" evidence="8">
    <location>
        <begin position="80"/>
        <end position="100"/>
    </location>
</feature>
<evidence type="ECO:0000256" key="1">
    <source>
        <dbReference type="ARBA" id="ARBA00004651"/>
    </source>
</evidence>
<comment type="similarity">
    <text evidence="2">Belongs to the CPA3 antiporters (TC 2.A.63) subunit C family.</text>
</comment>
<evidence type="ECO:0000313" key="9">
    <source>
        <dbReference type="EMBL" id="MXY92396.1"/>
    </source>
</evidence>
<feature type="transmembrane region" description="Helical" evidence="8">
    <location>
        <begin position="6"/>
        <end position="22"/>
    </location>
</feature>
<dbReference type="EMBL" id="VXRG01000028">
    <property type="protein sequence ID" value="MXY92396.1"/>
    <property type="molecule type" value="Genomic_DNA"/>
</dbReference>
<evidence type="ECO:0000256" key="8">
    <source>
        <dbReference type="SAM" id="Phobius"/>
    </source>
</evidence>
<keyword evidence="5 8" id="KW-1133">Transmembrane helix</keyword>
<evidence type="ECO:0000256" key="3">
    <source>
        <dbReference type="ARBA" id="ARBA00022475"/>
    </source>
</evidence>
<gene>
    <name evidence="9" type="ORF">F4Y42_03000</name>
</gene>
<keyword evidence="3" id="KW-1003">Cell membrane</keyword>
<dbReference type="GO" id="GO:0005886">
    <property type="term" value="C:plasma membrane"/>
    <property type="evidence" value="ECO:0007669"/>
    <property type="project" value="UniProtKB-SubCell"/>
</dbReference>
<dbReference type="AlphaFoldDB" id="A0A6B0YMZ4"/>
<sequence length="179" mass="19856">MTSLLLAVAVGSLFASGTYLIMRRGQIKLILGLALLSHGVNLLLFGSGRLTEGRPPIFLDKTGYAETIELNLPADPLPQALILTAIVISFGITAFVIVLVNRRHTVTQTDYVHGEFVPLLREGDPFDFSESTEIDQHDWLAYEVDEVYDNDELLTGSPSFPPSEQDESTAMEEDQYKWP</sequence>
<dbReference type="NCBIfam" id="NF006573">
    <property type="entry name" value="PRK09094.1"/>
    <property type="match status" value="1"/>
</dbReference>
<comment type="caution">
    <text evidence="9">The sequence shown here is derived from an EMBL/GenBank/DDBJ whole genome shotgun (WGS) entry which is preliminary data.</text>
</comment>
<comment type="subcellular location">
    <subcellularLocation>
        <location evidence="1">Cell membrane</location>
        <topology evidence="1">Multi-pass membrane protein</topology>
    </subcellularLocation>
</comment>
<dbReference type="PANTHER" id="PTHR34583:SF2">
    <property type="entry name" value="ANTIPORTER SUBUNIT MNHC2-RELATED"/>
    <property type="match status" value="1"/>
</dbReference>
<keyword evidence="4 8" id="KW-0812">Transmembrane</keyword>
<name>A0A6B0YMZ4_9CHLR</name>
<evidence type="ECO:0000256" key="6">
    <source>
        <dbReference type="ARBA" id="ARBA00023136"/>
    </source>
</evidence>
<feature type="compositionally biased region" description="Acidic residues" evidence="7">
    <location>
        <begin position="164"/>
        <end position="173"/>
    </location>
</feature>
<feature type="transmembrane region" description="Helical" evidence="8">
    <location>
        <begin position="29"/>
        <end position="48"/>
    </location>
</feature>
<dbReference type="Gene3D" id="1.10.287.3510">
    <property type="match status" value="1"/>
</dbReference>
<protein>
    <submittedName>
        <fullName evidence="9">Na+/H+ antiporter subunit C</fullName>
    </submittedName>
</protein>
<dbReference type="InterPro" id="IPR050601">
    <property type="entry name" value="CPA3_antiporter_subunitC"/>
</dbReference>
<evidence type="ECO:0000256" key="2">
    <source>
        <dbReference type="ARBA" id="ARBA00010388"/>
    </source>
</evidence>
<keyword evidence="6 8" id="KW-0472">Membrane</keyword>
<feature type="region of interest" description="Disordered" evidence="7">
    <location>
        <begin position="152"/>
        <end position="179"/>
    </location>
</feature>